<keyword evidence="2" id="KW-0808">Transferase</keyword>
<dbReference type="InterPro" id="IPR041698">
    <property type="entry name" value="Methyltransf_25"/>
</dbReference>
<dbReference type="GO" id="GO:0008168">
    <property type="term" value="F:methyltransferase activity"/>
    <property type="evidence" value="ECO:0007669"/>
    <property type="project" value="UniProtKB-KW"/>
</dbReference>
<gene>
    <name evidence="2" type="ORF">CC86DRAFT_238498</name>
</gene>
<feature type="non-terminal residue" evidence="2">
    <location>
        <position position="183"/>
    </location>
</feature>
<keyword evidence="3" id="KW-1185">Reference proteome</keyword>
<dbReference type="EMBL" id="MU006227">
    <property type="protein sequence ID" value="KAF2825834.1"/>
    <property type="molecule type" value="Genomic_DNA"/>
</dbReference>
<dbReference type="InterPro" id="IPR029063">
    <property type="entry name" value="SAM-dependent_MTases_sf"/>
</dbReference>
<sequence length="183" mass="19721">GPVTAQFIAHNLTLIPSIPSGSVVHDNACGTGVVSRAILAPKPIPDIKIHATDIDPAFLAAFQADATKHNWAIDISNQAQESLTFEDNYFTHSINNIGIIFAPRGGLDGATEIFRTLRPGGTAVVNCWQTITWLPAFLSTNKLTRPGVTFPPPTVSWADGQQIQKIMLEAGFKAENMKVETSE</sequence>
<dbReference type="GO" id="GO:0032259">
    <property type="term" value="P:methylation"/>
    <property type="evidence" value="ECO:0007669"/>
    <property type="project" value="UniProtKB-KW"/>
</dbReference>
<dbReference type="SUPFAM" id="SSF53335">
    <property type="entry name" value="S-adenosyl-L-methionine-dependent methyltransferases"/>
    <property type="match status" value="1"/>
</dbReference>
<evidence type="ECO:0000259" key="1">
    <source>
        <dbReference type="Pfam" id="PF13649"/>
    </source>
</evidence>
<feature type="non-terminal residue" evidence="2">
    <location>
        <position position="1"/>
    </location>
</feature>
<proteinExistence type="predicted"/>
<reference evidence="2" key="1">
    <citation type="journal article" date="2020" name="Stud. Mycol.">
        <title>101 Dothideomycetes genomes: a test case for predicting lifestyles and emergence of pathogens.</title>
        <authorList>
            <person name="Haridas S."/>
            <person name="Albert R."/>
            <person name="Binder M."/>
            <person name="Bloem J."/>
            <person name="Labutti K."/>
            <person name="Salamov A."/>
            <person name="Andreopoulos B."/>
            <person name="Baker S."/>
            <person name="Barry K."/>
            <person name="Bills G."/>
            <person name="Bluhm B."/>
            <person name="Cannon C."/>
            <person name="Castanera R."/>
            <person name="Culley D."/>
            <person name="Daum C."/>
            <person name="Ezra D."/>
            <person name="Gonzalez J."/>
            <person name="Henrissat B."/>
            <person name="Kuo A."/>
            <person name="Liang C."/>
            <person name="Lipzen A."/>
            <person name="Lutzoni F."/>
            <person name="Magnuson J."/>
            <person name="Mondo S."/>
            <person name="Nolan M."/>
            <person name="Ohm R."/>
            <person name="Pangilinan J."/>
            <person name="Park H.-J."/>
            <person name="Ramirez L."/>
            <person name="Alfaro M."/>
            <person name="Sun H."/>
            <person name="Tritt A."/>
            <person name="Yoshinaga Y."/>
            <person name="Zwiers L.-H."/>
            <person name="Turgeon B."/>
            <person name="Goodwin S."/>
            <person name="Spatafora J."/>
            <person name="Crous P."/>
            <person name="Grigoriev I."/>
        </authorList>
    </citation>
    <scope>NUCLEOTIDE SEQUENCE</scope>
    <source>
        <strain evidence="2">CBS 113818</strain>
    </source>
</reference>
<evidence type="ECO:0000313" key="3">
    <source>
        <dbReference type="Proteomes" id="UP000799424"/>
    </source>
</evidence>
<keyword evidence="2" id="KW-0489">Methyltransferase</keyword>
<dbReference type="Proteomes" id="UP000799424">
    <property type="component" value="Unassembled WGS sequence"/>
</dbReference>
<dbReference type="OrthoDB" id="2013972at2759"/>
<dbReference type="Pfam" id="PF13649">
    <property type="entry name" value="Methyltransf_25"/>
    <property type="match status" value="1"/>
</dbReference>
<organism evidence="2 3">
    <name type="scientific">Ophiobolus disseminans</name>
    <dbReference type="NCBI Taxonomy" id="1469910"/>
    <lineage>
        <taxon>Eukaryota</taxon>
        <taxon>Fungi</taxon>
        <taxon>Dikarya</taxon>
        <taxon>Ascomycota</taxon>
        <taxon>Pezizomycotina</taxon>
        <taxon>Dothideomycetes</taxon>
        <taxon>Pleosporomycetidae</taxon>
        <taxon>Pleosporales</taxon>
        <taxon>Pleosporineae</taxon>
        <taxon>Phaeosphaeriaceae</taxon>
        <taxon>Ophiobolus</taxon>
    </lineage>
</organism>
<dbReference type="CDD" id="cd02440">
    <property type="entry name" value="AdoMet_MTases"/>
    <property type="match status" value="1"/>
</dbReference>
<evidence type="ECO:0000313" key="2">
    <source>
        <dbReference type="EMBL" id="KAF2825834.1"/>
    </source>
</evidence>
<name>A0A6A6ZZ87_9PLEO</name>
<feature type="domain" description="Methyltransferase" evidence="1">
    <location>
        <begin position="25"/>
        <end position="121"/>
    </location>
</feature>
<accession>A0A6A6ZZ87</accession>
<protein>
    <submittedName>
        <fullName evidence="2">S-adenosyl-L-methionine-dependent methyltransferase</fullName>
    </submittedName>
</protein>
<dbReference type="AlphaFoldDB" id="A0A6A6ZZ87"/>
<dbReference type="Gene3D" id="3.40.50.150">
    <property type="entry name" value="Vaccinia Virus protein VP39"/>
    <property type="match status" value="1"/>
</dbReference>